<dbReference type="SUPFAM" id="SSF53448">
    <property type="entry name" value="Nucleotide-diphospho-sugar transferases"/>
    <property type="match status" value="1"/>
</dbReference>
<dbReference type="Pfam" id="PF12804">
    <property type="entry name" value="NTP_transf_3"/>
    <property type="match status" value="1"/>
</dbReference>
<dbReference type="InterPro" id="IPR025877">
    <property type="entry name" value="MobA-like_NTP_Trfase"/>
</dbReference>
<keyword evidence="2" id="KW-0808">Transferase</keyword>
<dbReference type="PANTHER" id="PTHR43777">
    <property type="entry name" value="MOLYBDENUM COFACTOR CYTIDYLYLTRANSFERASE"/>
    <property type="match status" value="1"/>
</dbReference>
<gene>
    <name evidence="2" type="ORF">HER39_10150</name>
</gene>
<dbReference type="Proteomes" id="UP000523795">
    <property type="component" value="Unassembled WGS sequence"/>
</dbReference>
<evidence type="ECO:0000313" key="2">
    <source>
        <dbReference type="EMBL" id="NKX50920.1"/>
    </source>
</evidence>
<dbReference type="PANTHER" id="PTHR43777:SF1">
    <property type="entry name" value="MOLYBDENUM COFACTOR CYTIDYLYLTRANSFERASE"/>
    <property type="match status" value="1"/>
</dbReference>
<reference evidence="2 3" key="1">
    <citation type="submission" date="2020-04" db="EMBL/GenBank/DDBJ databases">
        <authorList>
            <person name="Liu S."/>
        </authorList>
    </citation>
    <scope>NUCLEOTIDE SEQUENCE [LARGE SCALE GENOMIC DNA]</scope>
    <source>
        <strain evidence="2 3">CGMCC 1.15091</strain>
    </source>
</reference>
<name>A0ABX1JNN1_9MICC</name>
<organism evidence="2 3">
    <name type="scientific">Arthrobacter deserti</name>
    <dbReference type="NCBI Taxonomy" id="1742687"/>
    <lineage>
        <taxon>Bacteria</taxon>
        <taxon>Bacillati</taxon>
        <taxon>Actinomycetota</taxon>
        <taxon>Actinomycetes</taxon>
        <taxon>Micrococcales</taxon>
        <taxon>Micrococcaceae</taxon>
        <taxon>Arthrobacter</taxon>
    </lineage>
</organism>
<evidence type="ECO:0000313" key="3">
    <source>
        <dbReference type="Proteomes" id="UP000523795"/>
    </source>
</evidence>
<proteinExistence type="predicted"/>
<comment type="caution">
    <text evidence="2">The sequence shown here is derived from an EMBL/GenBank/DDBJ whole genome shotgun (WGS) entry which is preliminary data.</text>
</comment>
<protein>
    <submittedName>
        <fullName evidence="2">NTP transferase domain-containing protein</fullName>
    </submittedName>
</protein>
<dbReference type="GO" id="GO:0016740">
    <property type="term" value="F:transferase activity"/>
    <property type="evidence" value="ECO:0007669"/>
    <property type="project" value="UniProtKB-KW"/>
</dbReference>
<sequence>MEPSRAPVPAVLLAAGAGTRLGRGPKALLRSGGVPLVSRLAGELHAGGCAGVVVVLGAQAPRGRREAPLPGSQVVVNDAWASGMGGSFRLGIAAVPPGHAVLVALVDQPGVDRAVAARLIAARRRGRVGAAAYRGAGGQLLRGHPVLFGAEACREAAELAAGDAGARLWLDRHRQLVDLVDCSDLGDGRDIDTAGDLELLGGGPAARRGAEFPGR</sequence>
<accession>A0ABX1JNN1</accession>
<dbReference type="Gene3D" id="3.90.550.10">
    <property type="entry name" value="Spore Coat Polysaccharide Biosynthesis Protein SpsA, Chain A"/>
    <property type="match status" value="1"/>
</dbReference>
<evidence type="ECO:0000259" key="1">
    <source>
        <dbReference type="Pfam" id="PF12804"/>
    </source>
</evidence>
<dbReference type="EMBL" id="JAAZSR010000144">
    <property type="protein sequence ID" value="NKX50920.1"/>
    <property type="molecule type" value="Genomic_DNA"/>
</dbReference>
<keyword evidence="3" id="KW-1185">Reference proteome</keyword>
<dbReference type="InterPro" id="IPR029044">
    <property type="entry name" value="Nucleotide-diphossugar_trans"/>
</dbReference>
<feature type="domain" description="MobA-like NTP transferase" evidence="1">
    <location>
        <begin position="10"/>
        <end position="174"/>
    </location>
</feature>